<name>A0A6J5T8C1_9CAUD</name>
<accession>A0A6J5T8C1</accession>
<gene>
    <name evidence="1" type="ORF">UFOVP22_9</name>
</gene>
<evidence type="ECO:0008006" key="2">
    <source>
        <dbReference type="Google" id="ProtNLM"/>
    </source>
</evidence>
<reference evidence="1" key="1">
    <citation type="submission" date="2020-05" db="EMBL/GenBank/DDBJ databases">
        <authorList>
            <person name="Chiriac C."/>
            <person name="Salcher M."/>
            <person name="Ghai R."/>
            <person name="Kavagutti S V."/>
        </authorList>
    </citation>
    <scope>NUCLEOTIDE SEQUENCE</scope>
</reference>
<proteinExistence type="predicted"/>
<organism evidence="1">
    <name type="scientific">uncultured Caudovirales phage</name>
    <dbReference type="NCBI Taxonomy" id="2100421"/>
    <lineage>
        <taxon>Viruses</taxon>
        <taxon>Duplodnaviria</taxon>
        <taxon>Heunggongvirae</taxon>
        <taxon>Uroviricota</taxon>
        <taxon>Caudoviricetes</taxon>
        <taxon>Peduoviridae</taxon>
        <taxon>Maltschvirus</taxon>
        <taxon>Maltschvirus maltsch</taxon>
    </lineage>
</organism>
<dbReference type="EMBL" id="LR797818">
    <property type="protein sequence ID" value="CAB4240807.1"/>
    <property type="molecule type" value="Genomic_DNA"/>
</dbReference>
<sequence length="277" mass="27789">MANYVKSTNFYIKDSLLTGNPAKIIKGAEIDAEYNAIATAVNSKADINSPAFSGIPTSPTASTGNNSLQLATTAFVANSLGTLGTISTQNSDAITITGGTITGITDLTVSDGGTGSSTLALNNVLLGNGISALQAVAPSTTGNVLTSNGTTWSSQANTTPWFVGTVGSTSSITTSFTSYSITTNTLMVLGTAFHNMGSSAGSSLGVRIKNSGGTTLFTYTLTGGNELNGGDAGSGMSSRSCWSVAIPSAAIGGTLEFYRVSGSNAISLTINQVVKSA</sequence>
<protein>
    <recommendedName>
        <fullName evidence="2">Tail fiber protein</fullName>
    </recommendedName>
</protein>
<evidence type="ECO:0000313" key="1">
    <source>
        <dbReference type="EMBL" id="CAB4240807.1"/>
    </source>
</evidence>